<dbReference type="AlphaFoldDB" id="A0A0G4GR95"/>
<dbReference type="VEuPathDB" id="CryptoDB:Vbra_18424"/>
<gene>
    <name evidence="1" type="ORF">Vbra_18424</name>
</gene>
<dbReference type="EMBL" id="CDMY01000770">
    <property type="protein sequence ID" value="CEM33026.1"/>
    <property type="molecule type" value="Genomic_DNA"/>
</dbReference>
<sequence length="299" mass="34769">MALCNLYFIRLPEFAKVPVLFSVRNNIIEEDSSVRRLLQEGERRYNEYFYPREDRDVFKDYLKRYLVDPALSTTSPHELTFRNLACAKSQYTAADPSHRPFVRVYHGSDTPQRLVQAYLYRVCPLVRATYTKGMFGWLAMNCALLPFLAWRVPEGAHTVIPARLLVLTPMFFTLYRYASLEAAGTGALYFKQYDKDDMVEYCVSRDITALEQGQLHYRAQQMAAAGDEDDPDFVPDAIDLVDSEEIEIAAKLRGLGIYLDKMREWHVRHKGNWDYFEGKDQDKRLVDKKKDACPNPFRT</sequence>
<evidence type="ECO:0000313" key="2">
    <source>
        <dbReference type="Proteomes" id="UP000041254"/>
    </source>
</evidence>
<keyword evidence="2" id="KW-1185">Reference proteome</keyword>
<dbReference type="InParanoid" id="A0A0G4GR95"/>
<reference evidence="1 2" key="1">
    <citation type="submission" date="2014-11" db="EMBL/GenBank/DDBJ databases">
        <authorList>
            <person name="Zhu J."/>
            <person name="Qi W."/>
            <person name="Song R."/>
        </authorList>
    </citation>
    <scope>NUCLEOTIDE SEQUENCE [LARGE SCALE GENOMIC DNA]</scope>
</reference>
<dbReference type="Proteomes" id="UP000041254">
    <property type="component" value="Unassembled WGS sequence"/>
</dbReference>
<organism evidence="1 2">
    <name type="scientific">Vitrella brassicaformis (strain CCMP3155)</name>
    <dbReference type="NCBI Taxonomy" id="1169540"/>
    <lineage>
        <taxon>Eukaryota</taxon>
        <taxon>Sar</taxon>
        <taxon>Alveolata</taxon>
        <taxon>Colpodellida</taxon>
        <taxon>Vitrellaceae</taxon>
        <taxon>Vitrella</taxon>
    </lineage>
</organism>
<proteinExistence type="predicted"/>
<name>A0A0G4GR95_VITBC</name>
<accession>A0A0G4GR95</accession>
<protein>
    <submittedName>
        <fullName evidence="1">Uncharacterized protein</fullName>
    </submittedName>
</protein>
<evidence type="ECO:0000313" key="1">
    <source>
        <dbReference type="EMBL" id="CEM33026.1"/>
    </source>
</evidence>